<evidence type="ECO:0000313" key="2">
    <source>
        <dbReference type="EMBL" id="GFO46674.1"/>
    </source>
</evidence>
<comment type="caution">
    <text evidence="2">The sequence shown here is derived from an EMBL/GenBank/DDBJ whole genome shotgun (WGS) entry which is preliminary data.</text>
</comment>
<gene>
    <name evidence="2" type="ORF">PoB_007317900</name>
</gene>
<organism evidence="2 3">
    <name type="scientific">Plakobranchus ocellatus</name>
    <dbReference type="NCBI Taxonomy" id="259542"/>
    <lineage>
        <taxon>Eukaryota</taxon>
        <taxon>Metazoa</taxon>
        <taxon>Spiralia</taxon>
        <taxon>Lophotrochozoa</taxon>
        <taxon>Mollusca</taxon>
        <taxon>Gastropoda</taxon>
        <taxon>Heterobranchia</taxon>
        <taxon>Euthyneura</taxon>
        <taxon>Panpulmonata</taxon>
        <taxon>Sacoglossa</taxon>
        <taxon>Placobranchoidea</taxon>
        <taxon>Plakobranchidae</taxon>
        <taxon>Plakobranchus</taxon>
    </lineage>
</organism>
<reference evidence="2 3" key="1">
    <citation type="journal article" date="2021" name="Elife">
        <title>Chloroplast acquisition without the gene transfer in kleptoplastic sea slugs, Plakobranchus ocellatus.</title>
        <authorList>
            <person name="Maeda T."/>
            <person name="Takahashi S."/>
            <person name="Yoshida T."/>
            <person name="Shimamura S."/>
            <person name="Takaki Y."/>
            <person name="Nagai Y."/>
            <person name="Toyoda A."/>
            <person name="Suzuki Y."/>
            <person name="Arimoto A."/>
            <person name="Ishii H."/>
            <person name="Satoh N."/>
            <person name="Nishiyama T."/>
            <person name="Hasebe M."/>
            <person name="Maruyama T."/>
            <person name="Minagawa J."/>
            <person name="Obokata J."/>
            <person name="Shigenobu S."/>
        </authorList>
    </citation>
    <scope>NUCLEOTIDE SEQUENCE [LARGE SCALE GENOMIC DNA]</scope>
</reference>
<dbReference type="AlphaFoldDB" id="A0AAV4DR47"/>
<dbReference type="Proteomes" id="UP000735302">
    <property type="component" value="Unassembled WGS sequence"/>
</dbReference>
<sequence>MTSALTTRIVPPCWISGSCAVSLSGSTRAGRGKKAGLSFLYIASPQQGDLRQARAPVAGLEPATEGSLQISGRKEGGKKVAV</sequence>
<feature type="compositionally biased region" description="Basic and acidic residues" evidence="1">
    <location>
        <begin position="72"/>
        <end position="82"/>
    </location>
</feature>
<feature type="region of interest" description="Disordered" evidence="1">
    <location>
        <begin position="63"/>
        <end position="82"/>
    </location>
</feature>
<name>A0AAV4DR47_9GAST</name>
<evidence type="ECO:0000313" key="3">
    <source>
        <dbReference type="Proteomes" id="UP000735302"/>
    </source>
</evidence>
<keyword evidence="3" id="KW-1185">Reference proteome</keyword>
<proteinExistence type="predicted"/>
<dbReference type="EMBL" id="BLXT01008205">
    <property type="protein sequence ID" value="GFO46674.1"/>
    <property type="molecule type" value="Genomic_DNA"/>
</dbReference>
<protein>
    <submittedName>
        <fullName evidence="2">Uncharacterized protein</fullName>
    </submittedName>
</protein>
<accession>A0AAV4DR47</accession>
<evidence type="ECO:0000256" key="1">
    <source>
        <dbReference type="SAM" id="MobiDB-lite"/>
    </source>
</evidence>